<dbReference type="CDD" id="cd07742">
    <property type="entry name" value="metallo-hydrolase-like_MBL-fold"/>
    <property type="match status" value="1"/>
</dbReference>
<evidence type="ECO:0000256" key="3">
    <source>
        <dbReference type="ARBA" id="ARBA00022801"/>
    </source>
</evidence>
<reference evidence="6 7" key="1">
    <citation type="submission" date="2019-02" db="EMBL/GenBank/DDBJ databases">
        <title>Deep-cultivation of Planctomycetes and their phenomic and genomic characterization uncovers novel biology.</title>
        <authorList>
            <person name="Wiegand S."/>
            <person name="Jogler M."/>
            <person name="Boedeker C."/>
            <person name="Pinto D."/>
            <person name="Vollmers J."/>
            <person name="Rivas-Marin E."/>
            <person name="Kohn T."/>
            <person name="Peeters S.H."/>
            <person name="Heuer A."/>
            <person name="Rast P."/>
            <person name="Oberbeckmann S."/>
            <person name="Bunk B."/>
            <person name="Jeske O."/>
            <person name="Meyerdierks A."/>
            <person name="Storesund J.E."/>
            <person name="Kallscheuer N."/>
            <person name="Luecker S."/>
            <person name="Lage O.M."/>
            <person name="Pohl T."/>
            <person name="Merkel B.J."/>
            <person name="Hornburger P."/>
            <person name="Mueller R.-W."/>
            <person name="Bruemmer F."/>
            <person name="Labrenz M."/>
            <person name="Spormann A.M."/>
            <person name="Op den Camp H."/>
            <person name="Overmann J."/>
            <person name="Amann R."/>
            <person name="Jetten M.S.M."/>
            <person name="Mascher T."/>
            <person name="Medema M.H."/>
            <person name="Devos D.P."/>
            <person name="Kaster A.-K."/>
            <person name="Ovreas L."/>
            <person name="Rohde M."/>
            <person name="Galperin M.Y."/>
            <person name="Jogler C."/>
        </authorList>
    </citation>
    <scope>NUCLEOTIDE SEQUENCE [LARGE SCALE GENOMIC DNA]</scope>
    <source>
        <strain evidence="6 7">Pan161</strain>
    </source>
</reference>
<dbReference type="OrthoDB" id="9802897at2"/>
<evidence type="ECO:0000259" key="5">
    <source>
        <dbReference type="SMART" id="SM00849"/>
    </source>
</evidence>
<gene>
    <name evidence="6" type="primary">aiiA</name>
    <name evidence="6" type="ORF">Pan161_00400</name>
</gene>
<dbReference type="SUPFAM" id="SSF56281">
    <property type="entry name" value="Metallo-hydrolase/oxidoreductase"/>
    <property type="match status" value="1"/>
</dbReference>
<proteinExistence type="inferred from homology"/>
<dbReference type="GO" id="GO:0046872">
    <property type="term" value="F:metal ion binding"/>
    <property type="evidence" value="ECO:0007669"/>
    <property type="project" value="UniProtKB-KW"/>
</dbReference>
<dbReference type="EC" id="3.1.1.81" evidence="6"/>
<dbReference type="Gene3D" id="3.60.15.10">
    <property type="entry name" value="Ribonuclease Z/Hydroxyacylglutathione hydrolase-like"/>
    <property type="match status" value="1"/>
</dbReference>
<evidence type="ECO:0000313" key="7">
    <source>
        <dbReference type="Proteomes" id="UP000316855"/>
    </source>
</evidence>
<comment type="similarity">
    <text evidence="1">Belongs to the metallo-beta-lactamase superfamily.</text>
</comment>
<dbReference type="Pfam" id="PF00753">
    <property type="entry name" value="Lactamase_B"/>
    <property type="match status" value="1"/>
</dbReference>
<keyword evidence="3 6" id="KW-0378">Hydrolase</keyword>
<evidence type="ECO:0000313" key="6">
    <source>
        <dbReference type="EMBL" id="QDT88424.1"/>
    </source>
</evidence>
<dbReference type="RefSeq" id="WP_145223603.1">
    <property type="nucleotide sequence ID" value="NZ_CP036343.1"/>
</dbReference>
<dbReference type="InterPro" id="IPR001279">
    <property type="entry name" value="Metallo-B-lactamas"/>
</dbReference>
<dbReference type="InterPro" id="IPR036866">
    <property type="entry name" value="RibonucZ/Hydroxyglut_hydro"/>
</dbReference>
<dbReference type="InterPro" id="IPR051013">
    <property type="entry name" value="MBL_superfamily_lactonases"/>
</dbReference>
<dbReference type="Proteomes" id="UP000316855">
    <property type="component" value="Chromosome"/>
</dbReference>
<dbReference type="PANTHER" id="PTHR42978:SF3">
    <property type="entry name" value="BLR3078 PROTEIN"/>
    <property type="match status" value="1"/>
</dbReference>
<dbReference type="PANTHER" id="PTHR42978">
    <property type="entry name" value="QUORUM-QUENCHING LACTONASE YTNP-RELATED-RELATED"/>
    <property type="match status" value="1"/>
</dbReference>
<evidence type="ECO:0000256" key="2">
    <source>
        <dbReference type="ARBA" id="ARBA00022723"/>
    </source>
</evidence>
<evidence type="ECO:0000256" key="4">
    <source>
        <dbReference type="ARBA" id="ARBA00022833"/>
    </source>
</evidence>
<keyword evidence="2" id="KW-0479">Metal-binding</keyword>
<dbReference type="GO" id="GO:0102007">
    <property type="term" value="F:acyl-L-homoserine-lactone lactonohydrolase activity"/>
    <property type="evidence" value="ECO:0007669"/>
    <property type="project" value="UniProtKB-EC"/>
</dbReference>
<dbReference type="EMBL" id="CP036343">
    <property type="protein sequence ID" value="QDT88424.1"/>
    <property type="molecule type" value="Genomic_DNA"/>
</dbReference>
<organism evidence="6 7">
    <name type="scientific">Gimesia algae</name>
    <dbReference type="NCBI Taxonomy" id="2527971"/>
    <lineage>
        <taxon>Bacteria</taxon>
        <taxon>Pseudomonadati</taxon>
        <taxon>Planctomycetota</taxon>
        <taxon>Planctomycetia</taxon>
        <taxon>Planctomycetales</taxon>
        <taxon>Planctomycetaceae</taxon>
        <taxon>Gimesia</taxon>
    </lineage>
</organism>
<protein>
    <submittedName>
        <fullName evidence="6">N-acyl homoserine lactonase</fullName>
        <ecNumber evidence="6">3.1.1.81</ecNumber>
    </submittedName>
</protein>
<dbReference type="SMART" id="SM00849">
    <property type="entry name" value="Lactamase_B"/>
    <property type="match status" value="1"/>
</dbReference>
<dbReference type="KEGG" id="gax:Pan161_00400"/>
<evidence type="ECO:0000256" key="1">
    <source>
        <dbReference type="ARBA" id="ARBA00007749"/>
    </source>
</evidence>
<keyword evidence="4" id="KW-0862">Zinc</keyword>
<keyword evidence="7" id="KW-1185">Reference proteome</keyword>
<accession>A0A517V605</accession>
<feature type="domain" description="Metallo-beta-lactamase" evidence="5">
    <location>
        <begin position="22"/>
        <end position="235"/>
    </location>
</feature>
<name>A0A517V605_9PLAN</name>
<sequence>MKTELLHANFGWLHAHPFPPACCHCLIIRSESGVMLVDTGIGVQDIKAPEERVGIEAMQAAGFQFIESVTALAQVQQLGYSADDVTDIILTHGDPDHVGGLADFPEARVHLSAEERQQLETDDPRYRHAQFSHHPQWVTYDINDADWFGMPSRCVDTAVNIDVRLIPLPGHTSGHCGVAVQTEGDWFLHVGDAYYLRGELADPQHPIGELAAFRATDNTQRLDSLARLKTCIARHGDAFEYCGYHDVSELPASVPSFEQVLDRL</sequence>
<dbReference type="AlphaFoldDB" id="A0A517V605"/>